<name>A0ABY1QI94_9BACT</name>
<feature type="domain" description="LTD" evidence="3">
    <location>
        <begin position="617"/>
        <end position="773"/>
    </location>
</feature>
<feature type="compositionally biased region" description="Gly residues" evidence="1">
    <location>
        <begin position="363"/>
        <end position="375"/>
    </location>
</feature>
<comment type="caution">
    <text evidence="4">The sequence shown here is derived from an EMBL/GenBank/DDBJ whole genome shotgun (WGS) entry which is preliminary data.</text>
</comment>
<protein>
    <submittedName>
        <fullName evidence="4">Dockerin type I repeat-containing protein</fullName>
    </submittedName>
</protein>
<evidence type="ECO:0000313" key="5">
    <source>
        <dbReference type="Proteomes" id="UP001158067"/>
    </source>
</evidence>
<feature type="region of interest" description="Disordered" evidence="1">
    <location>
        <begin position="363"/>
        <end position="382"/>
    </location>
</feature>
<dbReference type="Gene3D" id="2.60.40.10">
    <property type="entry name" value="Immunoglobulins"/>
    <property type="match status" value="3"/>
</dbReference>
<dbReference type="InterPro" id="IPR036415">
    <property type="entry name" value="Lamin_tail_dom_sf"/>
</dbReference>
<dbReference type="Pfam" id="PF08757">
    <property type="entry name" value="CotH"/>
    <property type="match status" value="1"/>
</dbReference>
<feature type="domain" description="LTD" evidence="3">
    <location>
        <begin position="867"/>
        <end position="991"/>
    </location>
</feature>
<gene>
    <name evidence="4" type="ORF">SAMN06265222_11522</name>
</gene>
<dbReference type="InterPro" id="IPR013783">
    <property type="entry name" value="Ig-like_fold"/>
</dbReference>
<dbReference type="EMBL" id="FXUG01000015">
    <property type="protein sequence ID" value="SMP72239.1"/>
    <property type="molecule type" value="Genomic_DNA"/>
</dbReference>
<dbReference type="Pfam" id="PF00404">
    <property type="entry name" value="Dockerin_1"/>
    <property type="match status" value="1"/>
</dbReference>
<dbReference type="SUPFAM" id="SSF74853">
    <property type="entry name" value="Lamin A/C globular tail domain"/>
    <property type="match status" value="3"/>
</dbReference>
<accession>A0ABY1QI94</accession>
<dbReference type="InterPro" id="IPR036439">
    <property type="entry name" value="Dockerin_dom_sf"/>
</dbReference>
<dbReference type="InterPro" id="IPR000601">
    <property type="entry name" value="PKD_dom"/>
</dbReference>
<dbReference type="InterPro" id="IPR001322">
    <property type="entry name" value="Lamin_tail_dom"/>
</dbReference>
<dbReference type="Pfam" id="PF00932">
    <property type="entry name" value="LTD"/>
    <property type="match status" value="3"/>
</dbReference>
<organism evidence="4 5">
    <name type="scientific">Neorhodopirellula lusitana</name>
    <dbReference type="NCBI Taxonomy" id="445327"/>
    <lineage>
        <taxon>Bacteria</taxon>
        <taxon>Pseudomonadati</taxon>
        <taxon>Planctomycetota</taxon>
        <taxon>Planctomycetia</taxon>
        <taxon>Pirellulales</taxon>
        <taxon>Pirellulaceae</taxon>
        <taxon>Neorhodopirellula</taxon>
    </lineage>
</organism>
<dbReference type="PROSITE" id="PS51841">
    <property type="entry name" value="LTD"/>
    <property type="match status" value="4"/>
</dbReference>
<dbReference type="InterPro" id="IPR022409">
    <property type="entry name" value="PKD/Chitinase_dom"/>
</dbReference>
<dbReference type="SUPFAM" id="SSF49299">
    <property type="entry name" value="PKD domain"/>
    <property type="match status" value="2"/>
</dbReference>
<dbReference type="Pfam" id="PF18911">
    <property type="entry name" value="PKD_4"/>
    <property type="match status" value="3"/>
</dbReference>
<dbReference type="InterPro" id="IPR014867">
    <property type="entry name" value="Spore_coat_CotH_CotH2/3/7"/>
</dbReference>
<feature type="domain" description="LTD" evidence="3">
    <location>
        <begin position="1109"/>
        <end position="1234"/>
    </location>
</feature>
<dbReference type="CDD" id="cd00146">
    <property type="entry name" value="PKD"/>
    <property type="match status" value="2"/>
</dbReference>
<evidence type="ECO:0000259" key="3">
    <source>
        <dbReference type="PROSITE" id="PS51841"/>
    </source>
</evidence>
<feature type="domain" description="PKD" evidence="2">
    <location>
        <begin position="1029"/>
        <end position="1113"/>
    </location>
</feature>
<evidence type="ECO:0000259" key="2">
    <source>
        <dbReference type="PROSITE" id="PS50093"/>
    </source>
</evidence>
<reference evidence="4 5" key="1">
    <citation type="submission" date="2017-05" db="EMBL/GenBank/DDBJ databases">
        <authorList>
            <person name="Varghese N."/>
            <person name="Submissions S."/>
        </authorList>
    </citation>
    <scope>NUCLEOTIDE SEQUENCE [LARGE SCALE GENOMIC DNA]</scope>
    <source>
        <strain evidence="4 5">DSM 25457</strain>
    </source>
</reference>
<dbReference type="InterPro" id="IPR002105">
    <property type="entry name" value="Dockerin_1_rpt"/>
</dbReference>
<dbReference type="InterPro" id="IPR035986">
    <property type="entry name" value="PKD_dom_sf"/>
</dbReference>
<dbReference type="SMART" id="SM00089">
    <property type="entry name" value="PKD"/>
    <property type="match status" value="3"/>
</dbReference>
<dbReference type="PROSITE" id="PS50093">
    <property type="entry name" value="PKD"/>
    <property type="match status" value="3"/>
</dbReference>
<evidence type="ECO:0000313" key="4">
    <source>
        <dbReference type="EMBL" id="SMP72239.1"/>
    </source>
</evidence>
<feature type="domain" description="PKD" evidence="2">
    <location>
        <begin position="1272"/>
        <end position="1363"/>
    </location>
</feature>
<dbReference type="Proteomes" id="UP001158067">
    <property type="component" value="Unassembled WGS sequence"/>
</dbReference>
<proteinExistence type="predicted"/>
<sequence length="1752" mass="185425">MLYGESLFEVVDETPAEISTFSTGLSAAEGEETADSESAWLHAEVADDAAVFFDDSFVHEISITFENSDWYDVLYESHANDSDDPYFAADVTIDGVTMENVGIRFKGNSSFTGTGIKKSLKIDFDEFDEDNDSLTYLGLKKLNLNNNYNDPTMLREKLLYDFASNFVEGSSRAVHTNVTINGELYGIYTAVEQVDKTYVQTRFGSDEDGNLYKGAASDEAGDDPNADFGSDLTYLGDDPVAYEENYQLKTNETENDYSDLVEFIDVLNNTSAEDLAAAIEPLLDVDDTLASLAINNLFANLDSYNGSAHNYYLYDRDDSGQFTHILWDANESFGRFSLFTSPGEDLQELDPFWLPVATTVGGPGGGGPPIGGPGGTTTETDESRPLMENLWAVDEYSDDYLRDLAEMLREGFDITAATARINELADIIRDDVTADPNKQYTIAQFEQNLTTDIVSGQGVIYGLTSFIDNRATYLDAELDTYASSTDLRLNELMVLNVATVQDESGDFDPWIEIYNYGPGLVDVAGLYLTDDAGDLTKWSLPSESLDDGEFLTLWLDGETSAGTNHASFSLSATGGTLQLTDGVTVIDMVTYATMADDTSLARVPDGEGELETTDQPTFGTENLASVVIVEPVDTVELYINEFMADNDSVVEDPDEAGAYEDWVEIYNPGTEAIDLSGMSMTDDLTDPTQWQFASGTTIAAGGYLIVWADGDTDQGDDHATFKLSSGGEEIGLYHTDGITLIDSVTFGEQVTDVSYGRFPDGSETFVSMTTPTPSATNVNDTTTNVAPVADAGGPYSGLVDEAITLTADGSTDTDGTIVTYAWDLDNDGDYDDASGVTTSFTSTTAGTFTVGVQVTDDEGATSTESTTVSVLTATVTPVELYINEFMADNDATIEDPDEAGAFEDWVEIYNPGTEAIDLSGMSLTDDLTDPTQWQFASGTTIAAGGYLIVWADGDTDQGDDHATFKLSSGGEEIGLYHTDGITLIDSVTFGEQVTDVSYGRFPDGSESFVSMTTPTPSATNVNDTTTNVAPVADAGGPYSGLVDEAITLMADGSTDTDGTIATYAWDLDNDGDYDDATDVTTSFTSTTAGTFTVGVQVTDDEGATSTNFSTVTVSTVAVTPVNLLITEFMADNDTTIEDPDEAGAFEDWIEIYNPGTEAVDLSGMYLTDDFTDPTQWSFADGMSIAAGGYLLIWADGDTDQGDSHAAFKLSSSGEAIGLYNTDGATVIDSVEYGEQTTDVSYGRFPETSDTFVFLSDATPGAVNVNEVDTNVAPVADAGGPYTAQVGDTLTVSAAGSTDSDGSIVSYAWDLDDDGLYDDATGASTSFAATSVGTFTVSVQVTDDDGSTSIDTAEVTVSAVPATAGLVVVESSGSTSVSESGTSDTISVSLASQPTADVTIAISSNDTSEISVSASELTFTIANWDVAQLITVTGVAEGLVDGVQSTTISLDPSSSDTSYDSLADSSVTVTTFDTDTSTEVNARIYTPDTVVRPHVIPGDSVATAILFVAHATGTITVTPVGSASATETIRILDGDVQLISAFTSGIASAEVTAGGMYAILFDAQLSQRIYSVSSTAGSDAFTPTVTSNFLQPTDTNGDSLTTVVDALVVINQINDLPSSEGEQTSSNMLDVSRDGNVTALDALIVINRVNSMESAEAESVAETTLRLATTAPVASQSTTTLADTVTSEPNATLSDGELDTLISISAESDSFPTSSLFDEAVLEEFGDSREDVESDNELLLLSNDALNLDWVTG</sequence>
<dbReference type="Gene3D" id="2.60.40.1260">
    <property type="entry name" value="Lamin Tail domain"/>
    <property type="match status" value="3"/>
</dbReference>
<keyword evidence="5" id="KW-1185">Reference proteome</keyword>
<feature type="domain" description="LTD" evidence="3">
    <location>
        <begin position="477"/>
        <end position="593"/>
    </location>
</feature>
<evidence type="ECO:0000256" key="1">
    <source>
        <dbReference type="SAM" id="MobiDB-lite"/>
    </source>
</evidence>
<dbReference type="SUPFAM" id="SSF63446">
    <property type="entry name" value="Type I dockerin domain"/>
    <property type="match status" value="1"/>
</dbReference>
<dbReference type="PANTHER" id="PTHR40050">
    <property type="entry name" value="INNER SPORE COAT PROTEIN H"/>
    <property type="match status" value="1"/>
</dbReference>
<feature type="domain" description="PKD" evidence="2">
    <location>
        <begin position="786"/>
        <end position="875"/>
    </location>
</feature>
<dbReference type="PANTHER" id="PTHR40050:SF1">
    <property type="entry name" value="INNER SPORE COAT PROTEIN H"/>
    <property type="match status" value="1"/>
</dbReference>